<comment type="caution">
    <text evidence="1">The sequence shown here is derived from an EMBL/GenBank/DDBJ whole genome shotgun (WGS) entry which is preliminary data.</text>
</comment>
<evidence type="ECO:0000313" key="1">
    <source>
        <dbReference type="EMBL" id="TLH64999.1"/>
    </source>
</evidence>
<protein>
    <submittedName>
        <fullName evidence="1">Uncharacterized protein</fullName>
    </submittedName>
</protein>
<sequence>MIRRIRCLGVAFVTLLALCGCDPLGKPSLPVQFGVRVTDGQLRVWTGSPCRGTTAVDVTFNTDGRVKAELKLEVPPLPAAVGSRKAPPNPGVEVEYLTVGGPYPGFDVVTPLPAGFDWRTADTVSVFPQSPRSFGAVSKLGEAITESDRHPPDTYWFEGIGWLNPAEVAARDGTKFLALCSRDPAQGRQLPRVFGVRVTDGTLRIWPGRYCGPVDGVILTFQPGQTDLVLAADSRNAVPFDSLTATGPYPGFAVIRPLPGGFDWRTRKTVLLRVYRSSGEPETTTTDLGPAVTESGRHAADTYWFQGFGWLSPADVAGKDGTELLTACAPEPQHR</sequence>
<proteinExistence type="predicted"/>
<evidence type="ECO:0000313" key="2">
    <source>
        <dbReference type="Proteomes" id="UP000309984"/>
    </source>
</evidence>
<dbReference type="PROSITE" id="PS51257">
    <property type="entry name" value="PROKAR_LIPOPROTEIN"/>
    <property type="match status" value="1"/>
</dbReference>
<dbReference type="Proteomes" id="UP000309984">
    <property type="component" value="Unassembled WGS sequence"/>
</dbReference>
<gene>
    <name evidence="1" type="ORF">C1S79_17650</name>
</gene>
<dbReference type="EMBL" id="POTM01000046">
    <property type="protein sequence ID" value="TLH64999.1"/>
    <property type="molecule type" value="Genomic_DNA"/>
</dbReference>
<dbReference type="AlphaFoldDB" id="A0A7I7ZFV9"/>
<accession>A0A7I7ZFV9</accession>
<keyword evidence="2" id="KW-1185">Reference proteome</keyword>
<name>A0A7I7ZFV9_9MYCO</name>
<reference evidence="1 2" key="1">
    <citation type="submission" date="2018-01" db="EMBL/GenBank/DDBJ databases">
        <title>Comparative genomics of Mycobacterium mucogenicum and Mycobacterium neoaurum clade members emphasizing tRNA and non-coding RNA.</title>
        <authorList>
            <person name="Behra P.R.K."/>
            <person name="Pettersson B.M.F."/>
            <person name="Das S."/>
            <person name="Dasgupta S."/>
            <person name="Kirsebom L.A."/>
        </authorList>
    </citation>
    <scope>NUCLEOTIDE SEQUENCE [LARGE SCALE GENOMIC DNA]</scope>
    <source>
        <strain evidence="1 2">DSM 45104</strain>
    </source>
</reference>
<organism evidence="1 2">
    <name type="scientific">Mycolicibacterium phocaicum</name>
    <dbReference type="NCBI Taxonomy" id="319706"/>
    <lineage>
        <taxon>Bacteria</taxon>
        <taxon>Bacillati</taxon>
        <taxon>Actinomycetota</taxon>
        <taxon>Actinomycetes</taxon>
        <taxon>Mycobacteriales</taxon>
        <taxon>Mycobacteriaceae</taxon>
        <taxon>Mycolicibacterium</taxon>
    </lineage>
</organism>